<dbReference type="Proteomes" id="UP001050691">
    <property type="component" value="Unassembled WGS sequence"/>
</dbReference>
<reference evidence="2" key="1">
    <citation type="submission" date="2021-10" db="EMBL/GenBank/DDBJ databases">
        <title>De novo Genome Assembly of Clathrus columnatus (Basidiomycota, Fungi) Using Illumina and Nanopore Sequence Data.</title>
        <authorList>
            <person name="Ogiso-Tanaka E."/>
            <person name="Itagaki H."/>
            <person name="Hosoya T."/>
            <person name="Hosaka K."/>
        </authorList>
    </citation>
    <scope>NUCLEOTIDE SEQUENCE</scope>
    <source>
        <strain evidence="2">MO-923</strain>
    </source>
</reference>
<feature type="transmembrane region" description="Helical" evidence="1">
    <location>
        <begin position="118"/>
        <end position="138"/>
    </location>
</feature>
<comment type="caution">
    <text evidence="2">The sequence shown here is derived from an EMBL/GenBank/DDBJ whole genome shotgun (WGS) entry which is preliminary data.</text>
</comment>
<keyword evidence="3" id="KW-1185">Reference proteome</keyword>
<dbReference type="EMBL" id="BPWL01000001">
    <property type="protein sequence ID" value="GJJ06044.1"/>
    <property type="molecule type" value="Genomic_DNA"/>
</dbReference>
<feature type="transmembrane region" description="Helical" evidence="1">
    <location>
        <begin position="12"/>
        <end position="35"/>
    </location>
</feature>
<evidence type="ECO:0000313" key="2">
    <source>
        <dbReference type="EMBL" id="GJJ06044.1"/>
    </source>
</evidence>
<feature type="transmembrane region" description="Helical" evidence="1">
    <location>
        <begin position="158"/>
        <end position="179"/>
    </location>
</feature>
<accession>A0AAV4ZWD2</accession>
<feature type="transmembrane region" description="Helical" evidence="1">
    <location>
        <begin position="207"/>
        <end position="230"/>
    </location>
</feature>
<gene>
    <name evidence="2" type="ORF">Clacol_000232</name>
</gene>
<feature type="transmembrane region" description="Helical" evidence="1">
    <location>
        <begin position="47"/>
        <end position="65"/>
    </location>
</feature>
<dbReference type="AlphaFoldDB" id="A0AAV4ZWD2"/>
<keyword evidence="1" id="KW-1133">Transmembrane helix</keyword>
<organism evidence="2 3">
    <name type="scientific">Clathrus columnatus</name>
    <dbReference type="NCBI Taxonomy" id="1419009"/>
    <lineage>
        <taxon>Eukaryota</taxon>
        <taxon>Fungi</taxon>
        <taxon>Dikarya</taxon>
        <taxon>Basidiomycota</taxon>
        <taxon>Agaricomycotina</taxon>
        <taxon>Agaricomycetes</taxon>
        <taxon>Phallomycetidae</taxon>
        <taxon>Phallales</taxon>
        <taxon>Clathraceae</taxon>
        <taxon>Clathrus</taxon>
    </lineage>
</organism>
<evidence type="ECO:0000313" key="3">
    <source>
        <dbReference type="Proteomes" id="UP001050691"/>
    </source>
</evidence>
<proteinExistence type="predicted"/>
<sequence>MGQQLPLNVAAIIAIIIESILYGISTLMFLWTLWALFHNKSTHINKVLLTVTWVLIILGTLHLIVDARRAYLGFIESETYFLDNNFNTYKNIVYGLETLVADAVLIYRCHIVWRDIRILALPIILWLSTVVTAIHTIWSVAQPIMGGEALFLHQTARWVASFYATALATNIVSTGLLAYKIWRVNASVNVPSSSVGTLRMNPRIRSLLLVILECGALYSLSLVTMLVIYFSKSNGAYIMIDIIGQIIPITFYMLIIRTSFHRITEKQIIKLHNQPSSNNLPRSDREINNVRVDEAMKHELASLLDKKNHMDSTLIGSNNWQDRTILE</sequence>
<keyword evidence="1" id="KW-0472">Membrane</keyword>
<evidence type="ECO:0000256" key="1">
    <source>
        <dbReference type="SAM" id="Phobius"/>
    </source>
</evidence>
<protein>
    <submittedName>
        <fullName evidence="2">Uncharacterized protein</fullName>
    </submittedName>
</protein>
<keyword evidence="1" id="KW-0812">Transmembrane</keyword>
<name>A0AAV4ZWD2_9AGAM</name>
<feature type="transmembrane region" description="Helical" evidence="1">
    <location>
        <begin position="236"/>
        <end position="256"/>
    </location>
</feature>